<evidence type="ECO:0000256" key="3">
    <source>
        <dbReference type="ARBA" id="ARBA00022679"/>
    </source>
</evidence>
<feature type="domain" description="Thioredoxin" evidence="11">
    <location>
        <begin position="354"/>
        <end position="482"/>
    </location>
</feature>
<dbReference type="InterPro" id="IPR036249">
    <property type="entry name" value="Thioredoxin-like_sf"/>
</dbReference>
<evidence type="ECO:0000256" key="5">
    <source>
        <dbReference type="ARBA" id="ARBA00022777"/>
    </source>
</evidence>
<evidence type="ECO:0000256" key="9">
    <source>
        <dbReference type="ARBA" id="ARBA00048679"/>
    </source>
</evidence>
<comment type="catalytic activity">
    <reaction evidence="8">
        <text>L-threonyl-[protein] + ATP = O-phospho-L-threonyl-[protein] + ADP + H(+)</text>
        <dbReference type="Rhea" id="RHEA:46608"/>
        <dbReference type="Rhea" id="RHEA-COMP:11060"/>
        <dbReference type="Rhea" id="RHEA-COMP:11605"/>
        <dbReference type="ChEBI" id="CHEBI:15378"/>
        <dbReference type="ChEBI" id="CHEBI:30013"/>
        <dbReference type="ChEBI" id="CHEBI:30616"/>
        <dbReference type="ChEBI" id="CHEBI:61977"/>
        <dbReference type="ChEBI" id="CHEBI:456216"/>
        <dbReference type="EC" id="2.7.11.1"/>
    </reaction>
</comment>
<dbReference type="PROSITE" id="PS51352">
    <property type="entry name" value="THIOREDOXIN_2"/>
    <property type="match status" value="1"/>
</dbReference>
<dbReference type="InterPro" id="IPR013766">
    <property type="entry name" value="Thioredoxin_domain"/>
</dbReference>
<evidence type="ECO:0000259" key="10">
    <source>
        <dbReference type="PROSITE" id="PS50011"/>
    </source>
</evidence>
<dbReference type="EC" id="2.7.11.1" evidence="1"/>
<dbReference type="InterPro" id="IPR011009">
    <property type="entry name" value="Kinase-like_dom_sf"/>
</dbReference>
<protein>
    <recommendedName>
        <fullName evidence="1">non-specific serine/threonine protein kinase</fullName>
        <ecNumber evidence="1">2.7.11.1</ecNumber>
    </recommendedName>
</protein>
<dbReference type="PROSITE" id="PS00108">
    <property type="entry name" value="PROTEIN_KINASE_ST"/>
    <property type="match status" value="1"/>
</dbReference>
<dbReference type="InterPro" id="IPR017937">
    <property type="entry name" value="Thioredoxin_CS"/>
</dbReference>
<evidence type="ECO:0000256" key="4">
    <source>
        <dbReference type="ARBA" id="ARBA00022741"/>
    </source>
</evidence>
<keyword evidence="3" id="KW-0808">Transferase</keyword>
<dbReference type="PANTHER" id="PTHR44899">
    <property type="entry name" value="CAMK FAMILY PROTEIN KINASE"/>
    <property type="match status" value="1"/>
</dbReference>
<dbReference type="InterPro" id="IPR008271">
    <property type="entry name" value="Ser/Thr_kinase_AS"/>
</dbReference>
<evidence type="ECO:0000259" key="11">
    <source>
        <dbReference type="PROSITE" id="PS51352"/>
    </source>
</evidence>
<dbReference type="Proteomes" id="UP000037460">
    <property type="component" value="Unassembled WGS sequence"/>
</dbReference>
<organism evidence="12 13">
    <name type="scientific">Chrysochromulina tobinii</name>
    <dbReference type="NCBI Taxonomy" id="1460289"/>
    <lineage>
        <taxon>Eukaryota</taxon>
        <taxon>Haptista</taxon>
        <taxon>Haptophyta</taxon>
        <taxon>Prymnesiophyceae</taxon>
        <taxon>Prymnesiales</taxon>
        <taxon>Chrysochromulinaceae</taxon>
        <taxon>Chrysochromulina</taxon>
    </lineage>
</organism>
<dbReference type="Pfam" id="PF00085">
    <property type="entry name" value="Thioredoxin"/>
    <property type="match status" value="1"/>
</dbReference>
<dbReference type="GO" id="GO:0004674">
    <property type="term" value="F:protein serine/threonine kinase activity"/>
    <property type="evidence" value="ECO:0007669"/>
    <property type="project" value="UniProtKB-KW"/>
</dbReference>
<keyword evidence="6" id="KW-0067">ATP-binding</keyword>
<reference evidence="13" key="1">
    <citation type="journal article" date="2015" name="PLoS Genet.">
        <title>Genome Sequence and Transcriptome Analyses of Chrysochromulina tobin: Metabolic Tools for Enhanced Algal Fitness in the Prominent Order Prymnesiales (Haptophyceae).</title>
        <authorList>
            <person name="Hovde B.T."/>
            <person name="Deodato C.R."/>
            <person name="Hunsperger H.M."/>
            <person name="Ryken S.A."/>
            <person name="Yost W."/>
            <person name="Jha R.K."/>
            <person name="Patterson J."/>
            <person name="Monnat R.J. Jr."/>
            <person name="Barlow S.B."/>
            <person name="Starkenburg S.R."/>
            <person name="Cattolico R.A."/>
        </authorList>
    </citation>
    <scope>NUCLEOTIDE SEQUENCE</scope>
    <source>
        <strain evidence="13">CCMP291</strain>
    </source>
</reference>
<feature type="domain" description="Protein kinase" evidence="10">
    <location>
        <begin position="5"/>
        <end position="263"/>
    </location>
</feature>
<evidence type="ECO:0000256" key="7">
    <source>
        <dbReference type="ARBA" id="ARBA00023157"/>
    </source>
</evidence>
<dbReference type="Gene3D" id="1.10.510.10">
    <property type="entry name" value="Transferase(Phosphotransferase) domain 1"/>
    <property type="match status" value="1"/>
</dbReference>
<keyword evidence="5" id="KW-0418">Kinase</keyword>
<dbReference type="InterPro" id="IPR051131">
    <property type="entry name" value="NEK_Ser/Thr_kinase_NIMA"/>
</dbReference>
<dbReference type="GO" id="GO:0005524">
    <property type="term" value="F:ATP binding"/>
    <property type="evidence" value="ECO:0007669"/>
    <property type="project" value="UniProtKB-KW"/>
</dbReference>
<dbReference type="InterPro" id="IPR000719">
    <property type="entry name" value="Prot_kinase_dom"/>
</dbReference>
<evidence type="ECO:0000313" key="12">
    <source>
        <dbReference type="EMBL" id="KOO27543.1"/>
    </source>
</evidence>
<evidence type="ECO:0000313" key="13">
    <source>
        <dbReference type="Proteomes" id="UP000037460"/>
    </source>
</evidence>
<dbReference type="EMBL" id="JWZX01002702">
    <property type="protein sequence ID" value="KOO27543.1"/>
    <property type="molecule type" value="Genomic_DNA"/>
</dbReference>
<keyword evidence="4" id="KW-0547">Nucleotide-binding</keyword>
<keyword evidence="7" id="KW-1015">Disulfide bond</keyword>
<evidence type="ECO:0000256" key="6">
    <source>
        <dbReference type="ARBA" id="ARBA00022840"/>
    </source>
</evidence>
<dbReference type="PROSITE" id="PS50011">
    <property type="entry name" value="PROTEIN_KINASE_DOM"/>
    <property type="match status" value="1"/>
</dbReference>
<evidence type="ECO:0000256" key="8">
    <source>
        <dbReference type="ARBA" id="ARBA00047899"/>
    </source>
</evidence>
<dbReference type="Pfam" id="PF00069">
    <property type="entry name" value="Pkinase"/>
    <property type="match status" value="1"/>
</dbReference>
<comment type="catalytic activity">
    <reaction evidence="9">
        <text>L-seryl-[protein] + ATP = O-phospho-L-seryl-[protein] + ADP + H(+)</text>
        <dbReference type="Rhea" id="RHEA:17989"/>
        <dbReference type="Rhea" id="RHEA-COMP:9863"/>
        <dbReference type="Rhea" id="RHEA-COMP:11604"/>
        <dbReference type="ChEBI" id="CHEBI:15378"/>
        <dbReference type="ChEBI" id="CHEBI:29999"/>
        <dbReference type="ChEBI" id="CHEBI:30616"/>
        <dbReference type="ChEBI" id="CHEBI:83421"/>
        <dbReference type="ChEBI" id="CHEBI:456216"/>
        <dbReference type="EC" id="2.7.11.1"/>
    </reaction>
</comment>
<dbReference type="AlphaFoldDB" id="A0A0M0JMS8"/>
<gene>
    <name evidence="12" type="ORF">Ctob_009638</name>
</gene>
<accession>A0A0M0JMS8</accession>
<evidence type="ECO:0000256" key="2">
    <source>
        <dbReference type="ARBA" id="ARBA00022527"/>
    </source>
</evidence>
<proteinExistence type="predicted"/>
<dbReference type="SMART" id="SM00220">
    <property type="entry name" value="S_TKc"/>
    <property type="match status" value="1"/>
</dbReference>
<dbReference type="SUPFAM" id="SSF56112">
    <property type="entry name" value="Protein kinase-like (PK-like)"/>
    <property type="match status" value="1"/>
</dbReference>
<keyword evidence="13" id="KW-1185">Reference proteome</keyword>
<dbReference type="CDD" id="cd02947">
    <property type="entry name" value="TRX_family"/>
    <property type="match status" value="1"/>
</dbReference>
<keyword evidence="2" id="KW-0723">Serine/threonine-protein kinase</keyword>
<dbReference type="Gene3D" id="3.40.30.10">
    <property type="entry name" value="Glutaredoxin"/>
    <property type="match status" value="1"/>
</dbReference>
<dbReference type="OrthoDB" id="248923at2759"/>
<dbReference type="PANTHER" id="PTHR44899:SF3">
    <property type="entry name" value="SERINE_THREONINE-PROTEIN KINASE NEK1"/>
    <property type="match status" value="1"/>
</dbReference>
<name>A0A0M0JMS8_9EUKA</name>
<dbReference type="SUPFAM" id="SSF52833">
    <property type="entry name" value="Thioredoxin-like"/>
    <property type="match status" value="1"/>
</dbReference>
<evidence type="ECO:0000256" key="1">
    <source>
        <dbReference type="ARBA" id="ARBA00012513"/>
    </source>
</evidence>
<dbReference type="PROSITE" id="PS00194">
    <property type="entry name" value="THIOREDOXIN_1"/>
    <property type="match status" value="1"/>
</dbReference>
<comment type="caution">
    <text evidence="12">The sequence shown here is derived from an EMBL/GenBank/DDBJ whole genome shotgun (WGS) entry which is preliminary data.</text>
</comment>
<dbReference type="CDD" id="cd08215">
    <property type="entry name" value="STKc_Nek"/>
    <property type="match status" value="1"/>
</dbReference>
<sequence length="482" mass="52464">MASSYQELNCIGRGTQGSVYTVRHLEESVTYVLKRMHIAESEQRRAALLEAETLQRLQHPGVVGYRDTFVDGEYLSLVMEYCEGGDLASRIAANRDRPFAEEQILQWVAQLALALHHVHERGVLHRDLKTQNVFLTAAGQIKLGDFGIAKQIAPQSAPTLSGALTATCVGTPYYMSPELFRGEAYGGKSDAWALGCVLFELVARRRAFQSPNLNSLSVKVMRGEHGPLPPCYSSSLHDLVRSLLAVQPSNRPSISSLLSHPMLRRHVVAFGDATLGPHGEAAQLAHAALAALRSQLLALGLYVGTSGSSTSRSSIAAAAAEESALRTRYEGLQSYLQRTVWDRIGWTAKHLAKEKKDDVKPAVTAGYELKAGMGGVVSLHSDADWSAALQLTKDSNVAMVVDFTAVWCGPCQRIAPLFAELAQQHGNALFVKVDVDELEDVMHSCEVLAMPTFQIYKGGEKVDTLTGANEKKLVDMVTEHLS</sequence>
<dbReference type="FunFam" id="3.40.30.10:FF:000245">
    <property type="entry name" value="Thioredoxin"/>
    <property type="match status" value="1"/>
</dbReference>